<evidence type="ECO:0000256" key="1">
    <source>
        <dbReference type="ARBA" id="ARBA00006328"/>
    </source>
</evidence>
<dbReference type="InterPro" id="IPR008030">
    <property type="entry name" value="NmrA-like"/>
</dbReference>
<dbReference type="Gene3D" id="3.40.50.720">
    <property type="entry name" value="NAD(P)-binding Rossmann-like Domain"/>
    <property type="match status" value="1"/>
</dbReference>
<evidence type="ECO:0000256" key="2">
    <source>
        <dbReference type="ARBA" id="ARBA00022857"/>
    </source>
</evidence>
<evidence type="ECO:0000313" key="5">
    <source>
        <dbReference type="Proteomes" id="UP000230002"/>
    </source>
</evidence>
<organism evidence="4 5">
    <name type="scientific">Ganoderma sinense ZZ0214-1</name>
    <dbReference type="NCBI Taxonomy" id="1077348"/>
    <lineage>
        <taxon>Eukaryota</taxon>
        <taxon>Fungi</taxon>
        <taxon>Dikarya</taxon>
        <taxon>Basidiomycota</taxon>
        <taxon>Agaricomycotina</taxon>
        <taxon>Agaricomycetes</taxon>
        <taxon>Polyporales</taxon>
        <taxon>Polyporaceae</taxon>
        <taxon>Ganoderma</taxon>
    </lineage>
</organism>
<dbReference type="AlphaFoldDB" id="A0A2G8SNN1"/>
<dbReference type="SUPFAM" id="SSF51735">
    <property type="entry name" value="NAD(P)-binding Rossmann-fold domains"/>
    <property type="match status" value="1"/>
</dbReference>
<accession>A0A2G8SNN1</accession>
<dbReference type="GO" id="GO:0005634">
    <property type="term" value="C:nucleus"/>
    <property type="evidence" value="ECO:0007669"/>
    <property type="project" value="TreeGrafter"/>
</dbReference>
<dbReference type="Pfam" id="PF05368">
    <property type="entry name" value="NmrA"/>
    <property type="match status" value="1"/>
</dbReference>
<dbReference type="InterPro" id="IPR036291">
    <property type="entry name" value="NAD(P)-bd_dom_sf"/>
</dbReference>
<dbReference type="Proteomes" id="UP000230002">
    <property type="component" value="Unassembled WGS sequence"/>
</dbReference>
<dbReference type="PANTHER" id="PTHR42748">
    <property type="entry name" value="NITROGEN METABOLITE REPRESSION PROTEIN NMRA FAMILY MEMBER"/>
    <property type="match status" value="1"/>
</dbReference>
<evidence type="ECO:0000259" key="3">
    <source>
        <dbReference type="Pfam" id="PF05368"/>
    </source>
</evidence>
<gene>
    <name evidence="4" type="ORF">GSI_02101</name>
</gene>
<feature type="domain" description="NmrA-like" evidence="3">
    <location>
        <begin position="10"/>
        <end position="285"/>
    </location>
</feature>
<dbReference type="PANTHER" id="PTHR42748:SF14">
    <property type="entry name" value="SNOAL-LIKE DOMAIN-CONTAINING PROTEIN"/>
    <property type="match status" value="1"/>
</dbReference>
<name>A0A2G8SNN1_9APHY</name>
<dbReference type="EMBL" id="AYKW01000003">
    <property type="protein sequence ID" value="PIL35375.1"/>
    <property type="molecule type" value="Genomic_DNA"/>
</dbReference>
<sequence>MHPPEKRQTTKKLILVIGATGAQGLAVIDKLLAPCADGTPSPYAVRALTRDPSSRRARVLADKGVECVKGAFDDFPSVARALAGVYGAWVNTDGFTVGEAKEVWAGIRIFELAKQEGGVRHYVWSSLDYASKIGNYDPQYRCEHYDAKARVADWMRSQPSDVGVGDGGTGTGTGMVWSVVTSGPYMDMLFNMMFGPLKRREDGTAVFATPVGKGHVPMIALADLGFFARYAFDHREDTSGVEMKIASDVVGWDDLARTFEKVAGQRAEVVYQTMDEWFANFDGVDDPVANERDNDGSTTWRQNFSGWWALWRDDVISRDLAWVRGVHPNCHTLESWMRENSYNGILKRQELLKNTEDGKTIRPRRSVIERL</sequence>
<dbReference type="CDD" id="cd05251">
    <property type="entry name" value="NmrA_like_SDR_a"/>
    <property type="match status" value="1"/>
</dbReference>
<proteinExistence type="inferred from homology"/>
<protein>
    <recommendedName>
        <fullName evidence="3">NmrA-like domain-containing protein</fullName>
    </recommendedName>
</protein>
<comment type="similarity">
    <text evidence="1">Belongs to the NmrA-type oxidoreductase family.</text>
</comment>
<dbReference type="STRING" id="1077348.A0A2G8SNN1"/>
<dbReference type="InterPro" id="IPR051164">
    <property type="entry name" value="NmrA-like_oxidored"/>
</dbReference>
<comment type="caution">
    <text evidence="4">The sequence shown here is derived from an EMBL/GenBank/DDBJ whole genome shotgun (WGS) entry which is preliminary data.</text>
</comment>
<dbReference type="OrthoDB" id="300709at2759"/>
<evidence type="ECO:0000313" key="4">
    <source>
        <dbReference type="EMBL" id="PIL35375.1"/>
    </source>
</evidence>
<dbReference type="Gene3D" id="3.90.25.10">
    <property type="entry name" value="UDP-galactose 4-epimerase, domain 1"/>
    <property type="match status" value="1"/>
</dbReference>
<reference evidence="4 5" key="1">
    <citation type="journal article" date="2015" name="Sci. Rep.">
        <title>Chromosome-level genome map provides insights into diverse defense mechanisms in the medicinal fungus Ganoderma sinense.</title>
        <authorList>
            <person name="Zhu Y."/>
            <person name="Xu J."/>
            <person name="Sun C."/>
            <person name="Zhou S."/>
            <person name="Xu H."/>
            <person name="Nelson D.R."/>
            <person name="Qian J."/>
            <person name="Song J."/>
            <person name="Luo H."/>
            <person name="Xiang L."/>
            <person name="Li Y."/>
            <person name="Xu Z."/>
            <person name="Ji A."/>
            <person name="Wang L."/>
            <person name="Lu S."/>
            <person name="Hayward A."/>
            <person name="Sun W."/>
            <person name="Li X."/>
            <person name="Schwartz D.C."/>
            <person name="Wang Y."/>
            <person name="Chen S."/>
        </authorList>
    </citation>
    <scope>NUCLEOTIDE SEQUENCE [LARGE SCALE GENOMIC DNA]</scope>
    <source>
        <strain evidence="4 5">ZZ0214-1</strain>
    </source>
</reference>
<keyword evidence="5" id="KW-1185">Reference proteome</keyword>
<keyword evidence="2" id="KW-0521">NADP</keyword>